<dbReference type="PANTHER" id="PTHR30273">
    <property type="entry name" value="PERIPLASMIC SIGNAL SENSOR AND SIGMA FACTOR ACTIVATOR FECR-RELATED"/>
    <property type="match status" value="1"/>
</dbReference>
<gene>
    <name evidence="4" type="ORF">SAMN03080594_1011166</name>
</gene>
<feature type="domain" description="FecR protein" evidence="2">
    <location>
        <begin position="178"/>
        <end position="272"/>
    </location>
</feature>
<dbReference type="AlphaFoldDB" id="A0A1M4W108"/>
<keyword evidence="1" id="KW-0812">Transmembrane</keyword>
<organism evidence="4 5">
    <name type="scientific">Arenibacter palladensis</name>
    <dbReference type="NCBI Taxonomy" id="237373"/>
    <lineage>
        <taxon>Bacteria</taxon>
        <taxon>Pseudomonadati</taxon>
        <taxon>Bacteroidota</taxon>
        <taxon>Flavobacteriia</taxon>
        <taxon>Flavobacteriales</taxon>
        <taxon>Flavobacteriaceae</taxon>
        <taxon>Arenibacter</taxon>
    </lineage>
</organism>
<dbReference type="EMBL" id="FQUX01000001">
    <property type="protein sequence ID" value="SHE74896.1"/>
    <property type="molecule type" value="Genomic_DNA"/>
</dbReference>
<keyword evidence="1" id="KW-1133">Transmembrane helix</keyword>
<dbReference type="OrthoDB" id="704021at2"/>
<dbReference type="Pfam" id="PF04773">
    <property type="entry name" value="FecR"/>
    <property type="match status" value="1"/>
</dbReference>
<dbReference type="RefSeq" id="WP_084532488.1">
    <property type="nucleotide sequence ID" value="NZ_FQUX01000001.1"/>
</dbReference>
<dbReference type="PANTHER" id="PTHR30273:SF2">
    <property type="entry name" value="PROTEIN FECR"/>
    <property type="match status" value="1"/>
</dbReference>
<dbReference type="InterPro" id="IPR006860">
    <property type="entry name" value="FecR"/>
</dbReference>
<keyword evidence="5" id="KW-1185">Reference proteome</keyword>
<proteinExistence type="predicted"/>
<evidence type="ECO:0000313" key="4">
    <source>
        <dbReference type="EMBL" id="SHE74896.1"/>
    </source>
</evidence>
<reference evidence="5" key="1">
    <citation type="submission" date="2016-11" db="EMBL/GenBank/DDBJ databases">
        <authorList>
            <person name="Varghese N."/>
            <person name="Submissions S."/>
        </authorList>
    </citation>
    <scope>NUCLEOTIDE SEQUENCE [LARGE SCALE GENOMIC DNA]</scope>
    <source>
        <strain evidence="5">DSM 17539</strain>
    </source>
</reference>
<evidence type="ECO:0000256" key="1">
    <source>
        <dbReference type="SAM" id="Phobius"/>
    </source>
</evidence>
<dbReference type="Proteomes" id="UP000184406">
    <property type="component" value="Unassembled WGS sequence"/>
</dbReference>
<dbReference type="InterPro" id="IPR012373">
    <property type="entry name" value="Ferrdict_sens_TM"/>
</dbReference>
<name>A0A1M4W108_9FLAO</name>
<dbReference type="InterPro" id="IPR032508">
    <property type="entry name" value="FecR_C"/>
</dbReference>
<evidence type="ECO:0000313" key="5">
    <source>
        <dbReference type="Proteomes" id="UP000184406"/>
    </source>
</evidence>
<evidence type="ECO:0000259" key="3">
    <source>
        <dbReference type="Pfam" id="PF16344"/>
    </source>
</evidence>
<accession>A0A1M4W108</accession>
<dbReference type="Gene3D" id="2.60.120.1440">
    <property type="match status" value="1"/>
</dbReference>
<evidence type="ECO:0000259" key="2">
    <source>
        <dbReference type="Pfam" id="PF04773"/>
    </source>
</evidence>
<keyword evidence="1" id="KW-0472">Membrane</keyword>
<dbReference type="Gene3D" id="3.55.50.30">
    <property type="match status" value="1"/>
</dbReference>
<sequence length="387" mass="43996">MAEIEKIIVKFLNKEANHSELEKLEDLLKNEGDKQVFISYVKTQYLSTLSMTEYDVNKAKKSIKAKLKKDKCTKRANLYKRMGVAASIMLVLGMTFYLLYNTKAVNTPEPEKQPNLIVAGTDKAILTLENGDEVALEKGKKFQTGKASSNGEELVYVYKEQNEAAVKEQLYNYLTIPRGGQFFVQLSDGTEVWLNSETKLKYPVAFKDGHTRKVELIYGEAYFKVSPSTAHKGAAFHVLTKSQEIDVLGTEFNIRAYNNDQIMATTLVEGKIRIQNGGVSKTMLPNQQARIGNESDKIDIQEIDVTQEISWVKGLFSFNEKPLEEIMTVLSRWYDTEVIFENAKQKRFVFTGILERTEEVEDILKFIEATSEGQLTFKISDKTIIIK</sequence>
<feature type="transmembrane region" description="Helical" evidence="1">
    <location>
        <begin position="78"/>
        <end position="100"/>
    </location>
</feature>
<feature type="domain" description="Protein FecR C-terminal" evidence="3">
    <location>
        <begin position="316"/>
        <end position="386"/>
    </location>
</feature>
<dbReference type="Pfam" id="PF16344">
    <property type="entry name" value="FecR_C"/>
    <property type="match status" value="1"/>
</dbReference>
<protein>
    <submittedName>
        <fullName evidence="4">FecR protein</fullName>
    </submittedName>
</protein>
<dbReference type="GO" id="GO:0016989">
    <property type="term" value="F:sigma factor antagonist activity"/>
    <property type="evidence" value="ECO:0007669"/>
    <property type="project" value="TreeGrafter"/>
</dbReference>